<protein>
    <submittedName>
        <fullName evidence="5">GntR family transcriptional regulator</fullName>
    </submittedName>
</protein>
<evidence type="ECO:0000259" key="4">
    <source>
        <dbReference type="PROSITE" id="PS50949"/>
    </source>
</evidence>
<dbReference type="RefSeq" id="WP_094886272.1">
    <property type="nucleotide sequence ID" value="NZ_NPMS01000006.1"/>
</dbReference>
<dbReference type="SMART" id="SM00866">
    <property type="entry name" value="UTRA"/>
    <property type="match status" value="1"/>
</dbReference>
<dbReference type="GO" id="GO:0045892">
    <property type="term" value="P:negative regulation of DNA-templated transcription"/>
    <property type="evidence" value="ECO:0007669"/>
    <property type="project" value="TreeGrafter"/>
</dbReference>
<dbReference type="GO" id="GO:0003700">
    <property type="term" value="F:DNA-binding transcription factor activity"/>
    <property type="evidence" value="ECO:0007669"/>
    <property type="project" value="InterPro"/>
</dbReference>
<evidence type="ECO:0000256" key="3">
    <source>
        <dbReference type="ARBA" id="ARBA00023163"/>
    </source>
</evidence>
<dbReference type="Pfam" id="PF07702">
    <property type="entry name" value="UTRA"/>
    <property type="match status" value="1"/>
</dbReference>
<keyword evidence="1" id="KW-0805">Transcription regulation</keyword>
<dbReference type="Gene3D" id="1.10.10.10">
    <property type="entry name" value="Winged helix-like DNA-binding domain superfamily/Winged helix DNA-binding domain"/>
    <property type="match status" value="1"/>
</dbReference>
<dbReference type="SUPFAM" id="SSF64288">
    <property type="entry name" value="Chorismate lyase-like"/>
    <property type="match status" value="1"/>
</dbReference>
<reference evidence="5 6" key="1">
    <citation type="submission" date="2017-08" db="EMBL/GenBank/DDBJ databases">
        <title>Virgibacillus indicus sp. nov. and Virgibacillus profoundi sp. nov, two moderately halophilic bacteria isolated from marine sediment by using the Microfluidic Streak Plate.</title>
        <authorList>
            <person name="Xu B."/>
            <person name="Hu B."/>
            <person name="Wang J."/>
            <person name="Zhu Y."/>
            <person name="Huang L."/>
            <person name="Du W."/>
            <person name="Huang Y."/>
        </authorList>
    </citation>
    <scope>NUCLEOTIDE SEQUENCE [LARGE SCALE GENOMIC DNA]</scope>
    <source>
        <strain evidence="5 6">IO3-P2-C2</strain>
    </source>
</reference>
<dbReference type="CDD" id="cd07377">
    <property type="entry name" value="WHTH_GntR"/>
    <property type="match status" value="1"/>
</dbReference>
<name>A0A265N870_9BACI</name>
<dbReference type="InterPro" id="IPR011663">
    <property type="entry name" value="UTRA"/>
</dbReference>
<dbReference type="PROSITE" id="PS50949">
    <property type="entry name" value="HTH_GNTR"/>
    <property type="match status" value="1"/>
</dbReference>
<comment type="caution">
    <text evidence="5">The sequence shown here is derived from an EMBL/GenBank/DDBJ whole genome shotgun (WGS) entry which is preliminary data.</text>
</comment>
<feature type="domain" description="HTH gntR-type" evidence="4">
    <location>
        <begin position="12"/>
        <end position="80"/>
    </location>
</feature>
<sequence>MNHTKLKHGSPAPLYHQVKDILIARISEGIWKPGDLIPTETELMKEFDVSRTTIRQAITVLVQEGLLEKQQGKGTTIKSLKLTGSLGRLTGFAEEIMERGFVPKSKLIKAEFRDDLFVQKKKLQIPDDEEILCIRRIRFANDEPIALEKTSWPKHIGEVLMKHDLDSAKFYQILEDNNIFLKRAGETISAVNATPYEADLLGVSPGTALLEMNRLSYGVEDKPIEFTQTKFRSDLYQYNVDLHR</sequence>
<dbReference type="InterPro" id="IPR028978">
    <property type="entry name" value="Chorismate_lyase_/UTRA_dom_sf"/>
</dbReference>
<dbReference type="FunFam" id="1.10.10.10:FF:000079">
    <property type="entry name" value="GntR family transcriptional regulator"/>
    <property type="match status" value="1"/>
</dbReference>
<dbReference type="PANTHER" id="PTHR44846">
    <property type="entry name" value="MANNOSYL-D-GLYCERATE TRANSPORT/METABOLISM SYSTEM REPRESSOR MNGR-RELATED"/>
    <property type="match status" value="1"/>
</dbReference>
<keyword evidence="6" id="KW-1185">Reference proteome</keyword>
<evidence type="ECO:0000313" key="5">
    <source>
        <dbReference type="EMBL" id="OZU88015.1"/>
    </source>
</evidence>
<dbReference type="PANTHER" id="PTHR44846:SF1">
    <property type="entry name" value="MANNOSYL-D-GLYCERATE TRANSPORT_METABOLISM SYSTEM REPRESSOR MNGR-RELATED"/>
    <property type="match status" value="1"/>
</dbReference>
<dbReference type="InterPro" id="IPR000524">
    <property type="entry name" value="Tscrpt_reg_HTH_GntR"/>
</dbReference>
<dbReference type="InterPro" id="IPR050679">
    <property type="entry name" value="Bact_HTH_transcr_reg"/>
</dbReference>
<evidence type="ECO:0000256" key="2">
    <source>
        <dbReference type="ARBA" id="ARBA00023125"/>
    </source>
</evidence>
<dbReference type="Proteomes" id="UP000216498">
    <property type="component" value="Unassembled WGS sequence"/>
</dbReference>
<gene>
    <name evidence="5" type="ORF">CIL03_12825</name>
</gene>
<evidence type="ECO:0000313" key="6">
    <source>
        <dbReference type="Proteomes" id="UP000216498"/>
    </source>
</evidence>
<dbReference type="InterPro" id="IPR036390">
    <property type="entry name" value="WH_DNA-bd_sf"/>
</dbReference>
<dbReference type="Pfam" id="PF00392">
    <property type="entry name" value="GntR"/>
    <property type="match status" value="1"/>
</dbReference>
<dbReference type="PRINTS" id="PR00035">
    <property type="entry name" value="HTHGNTR"/>
</dbReference>
<proteinExistence type="predicted"/>
<dbReference type="Gene3D" id="3.40.1410.10">
    <property type="entry name" value="Chorismate lyase-like"/>
    <property type="match status" value="1"/>
</dbReference>
<accession>A0A265N870</accession>
<keyword evidence="3" id="KW-0804">Transcription</keyword>
<keyword evidence="2" id="KW-0238">DNA-binding</keyword>
<dbReference type="EMBL" id="NPMS01000006">
    <property type="protein sequence ID" value="OZU88015.1"/>
    <property type="molecule type" value="Genomic_DNA"/>
</dbReference>
<dbReference type="SUPFAM" id="SSF46785">
    <property type="entry name" value="Winged helix' DNA-binding domain"/>
    <property type="match status" value="1"/>
</dbReference>
<dbReference type="GO" id="GO:0003677">
    <property type="term" value="F:DNA binding"/>
    <property type="evidence" value="ECO:0007669"/>
    <property type="project" value="UniProtKB-KW"/>
</dbReference>
<evidence type="ECO:0000256" key="1">
    <source>
        <dbReference type="ARBA" id="ARBA00023015"/>
    </source>
</evidence>
<dbReference type="SMART" id="SM00345">
    <property type="entry name" value="HTH_GNTR"/>
    <property type="match status" value="1"/>
</dbReference>
<dbReference type="AlphaFoldDB" id="A0A265N870"/>
<organism evidence="5 6">
    <name type="scientific">Virgibacillus indicus</name>
    <dbReference type="NCBI Taxonomy" id="2024554"/>
    <lineage>
        <taxon>Bacteria</taxon>
        <taxon>Bacillati</taxon>
        <taxon>Bacillota</taxon>
        <taxon>Bacilli</taxon>
        <taxon>Bacillales</taxon>
        <taxon>Bacillaceae</taxon>
        <taxon>Virgibacillus</taxon>
    </lineage>
</organism>
<dbReference type="InterPro" id="IPR036388">
    <property type="entry name" value="WH-like_DNA-bd_sf"/>
</dbReference>
<dbReference type="OrthoDB" id="9815017at2"/>